<keyword evidence="1" id="KW-0472">Membrane</keyword>
<dbReference type="RefSeq" id="WP_190417655.1">
    <property type="nucleotide sequence ID" value="NZ_JAMPKK010000008.1"/>
</dbReference>
<dbReference type="EMBL" id="JAMPKK010000008">
    <property type="protein sequence ID" value="MEP0863946.1"/>
    <property type="molecule type" value="Genomic_DNA"/>
</dbReference>
<accession>A0ABV0JML7</accession>
<sequence length="104" mass="11915">MPNLHWHDYLLFASLVASIAGLFLLSDGDSTQASELETSEQMLLSMSFSYWIVHCVMVGILKLWHPEWEILSINLRLTAAFSYLLTFSCILSLPLHRMSVRQVE</sequence>
<dbReference type="Proteomes" id="UP001442494">
    <property type="component" value="Unassembled WGS sequence"/>
</dbReference>
<keyword evidence="3" id="KW-1185">Reference proteome</keyword>
<feature type="transmembrane region" description="Helical" evidence="1">
    <location>
        <begin position="43"/>
        <end position="61"/>
    </location>
</feature>
<keyword evidence="1" id="KW-0812">Transmembrane</keyword>
<name>A0ABV0JML7_9CYAN</name>
<proteinExistence type="predicted"/>
<organism evidence="2 3">
    <name type="scientific">Funiculus sociatus GB2-A5</name>
    <dbReference type="NCBI Taxonomy" id="2933946"/>
    <lineage>
        <taxon>Bacteria</taxon>
        <taxon>Bacillati</taxon>
        <taxon>Cyanobacteriota</taxon>
        <taxon>Cyanophyceae</taxon>
        <taxon>Coleofasciculales</taxon>
        <taxon>Coleofasciculaceae</taxon>
        <taxon>Funiculus</taxon>
    </lineage>
</organism>
<evidence type="ECO:0000313" key="2">
    <source>
        <dbReference type="EMBL" id="MEP0863946.1"/>
    </source>
</evidence>
<keyword evidence="1" id="KW-1133">Transmembrane helix</keyword>
<evidence type="ECO:0000256" key="1">
    <source>
        <dbReference type="SAM" id="Phobius"/>
    </source>
</evidence>
<evidence type="ECO:0000313" key="3">
    <source>
        <dbReference type="Proteomes" id="UP001442494"/>
    </source>
</evidence>
<protein>
    <submittedName>
        <fullName evidence="2">Uncharacterized protein</fullName>
    </submittedName>
</protein>
<reference evidence="2 3" key="1">
    <citation type="submission" date="2022-04" db="EMBL/GenBank/DDBJ databases">
        <title>Positive selection, recombination, and allopatry shape intraspecific diversity of widespread and dominant cyanobacteria.</title>
        <authorList>
            <person name="Wei J."/>
            <person name="Shu W."/>
            <person name="Hu C."/>
        </authorList>
    </citation>
    <scope>NUCLEOTIDE SEQUENCE [LARGE SCALE GENOMIC DNA]</scope>
    <source>
        <strain evidence="2 3">GB2-A5</strain>
    </source>
</reference>
<feature type="transmembrane region" description="Helical" evidence="1">
    <location>
        <begin position="73"/>
        <end position="95"/>
    </location>
</feature>
<gene>
    <name evidence="2" type="ORF">NDI37_05650</name>
</gene>
<comment type="caution">
    <text evidence="2">The sequence shown here is derived from an EMBL/GenBank/DDBJ whole genome shotgun (WGS) entry which is preliminary data.</text>
</comment>